<dbReference type="InterPro" id="IPR032466">
    <property type="entry name" value="Metal_Hydrolase"/>
</dbReference>
<dbReference type="EMBL" id="CP001016">
    <property type="protein sequence ID" value="ACB95166.1"/>
    <property type="molecule type" value="Genomic_DNA"/>
</dbReference>
<dbReference type="HOGENOM" id="CLU_031506_4_2_5"/>
<dbReference type="GO" id="GO:0016788">
    <property type="term" value="F:hydrolase activity, acting on ester bonds"/>
    <property type="evidence" value="ECO:0007669"/>
    <property type="project" value="InterPro"/>
</dbReference>
<dbReference type="RefSeq" id="WP_012384523.1">
    <property type="nucleotide sequence ID" value="NC_010581.1"/>
</dbReference>
<dbReference type="GO" id="GO:0005829">
    <property type="term" value="C:cytosol"/>
    <property type="evidence" value="ECO:0007669"/>
    <property type="project" value="TreeGrafter"/>
</dbReference>
<evidence type="ECO:0000256" key="1">
    <source>
        <dbReference type="ARBA" id="ARBA00009275"/>
    </source>
</evidence>
<dbReference type="Gene3D" id="3.20.20.140">
    <property type="entry name" value="Metal-dependent hydrolases"/>
    <property type="match status" value="1"/>
</dbReference>
<keyword evidence="2 4" id="KW-0479">Metal-binding</keyword>
<evidence type="ECO:0000313" key="6">
    <source>
        <dbReference type="Proteomes" id="UP000001695"/>
    </source>
</evidence>
<dbReference type="FunFam" id="3.20.20.140:FF:000005">
    <property type="entry name" value="TatD family hydrolase"/>
    <property type="match status" value="1"/>
</dbReference>
<reference evidence="5 6" key="2">
    <citation type="journal article" date="2010" name="J. Bacteriol.">
        <title>Complete genome sequence of Beijerinckia indica subsp. indica.</title>
        <authorList>
            <person name="Tamas I."/>
            <person name="Dedysh S.N."/>
            <person name="Liesack W."/>
            <person name="Stott M.B."/>
            <person name="Alam M."/>
            <person name="Murrell J.C."/>
            <person name="Dunfield P.F."/>
        </authorList>
    </citation>
    <scope>NUCLEOTIDE SEQUENCE [LARGE SCALE GENOMIC DNA]</scope>
    <source>
        <strain evidence="6">ATCC 9039 / DSM 1715 / NCIMB 8712</strain>
    </source>
</reference>
<dbReference type="PROSITE" id="PS01137">
    <property type="entry name" value="TATD_1"/>
    <property type="match status" value="1"/>
</dbReference>
<dbReference type="SUPFAM" id="SSF51556">
    <property type="entry name" value="Metallo-dependent hydrolases"/>
    <property type="match status" value="1"/>
</dbReference>
<organism evidence="5 6">
    <name type="scientific">Beijerinckia indica subsp. indica (strain ATCC 9039 / DSM 1715 / NCIMB 8712)</name>
    <dbReference type="NCBI Taxonomy" id="395963"/>
    <lineage>
        <taxon>Bacteria</taxon>
        <taxon>Pseudomonadati</taxon>
        <taxon>Pseudomonadota</taxon>
        <taxon>Alphaproteobacteria</taxon>
        <taxon>Hyphomicrobiales</taxon>
        <taxon>Beijerinckiaceae</taxon>
        <taxon>Beijerinckia</taxon>
    </lineage>
</organism>
<accession>B2IB82</accession>
<feature type="binding site" evidence="4">
    <location>
        <position position="92"/>
    </location>
    <ligand>
        <name>a divalent metal cation</name>
        <dbReference type="ChEBI" id="CHEBI:60240"/>
        <label>1</label>
    </ligand>
</feature>
<dbReference type="InterPro" id="IPR015991">
    <property type="entry name" value="TatD/YcfH-like"/>
</dbReference>
<dbReference type="KEGG" id="bid:Bind_1533"/>
<gene>
    <name evidence="5" type="ordered locus">Bind_1533</name>
</gene>
<evidence type="ECO:0000256" key="4">
    <source>
        <dbReference type="PIRSR" id="PIRSR005902-1"/>
    </source>
</evidence>
<dbReference type="Pfam" id="PF01026">
    <property type="entry name" value="TatD_DNase"/>
    <property type="match status" value="1"/>
</dbReference>
<feature type="binding site" evidence="4">
    <location>
        <position position="128"/>
    </location>
    <ligand>
        <name>a divalent metal cation</name>
        <dbReference type="ChEBI" id="CHEBI:60240"/>
        <label>2</label>
    </ligand>
</feature>
<feature type="binding site" evidence="4">
    <location>
        <position position="154"/>
    </location>
    <ligand>
        <name>a divalent metal cation</name>
        <dbReference type="ChEBI" id="CHEBI:60240"/>
        <label>2</label>
    </ligand>
</feature>
<keyword evidence="3 5" id="KW-0378">Hydrolase</keyword>
<dbReference type="STRING" id="395963.Bind_1533"/>
<dbReference type="Proteomes" id="UP000001695">
    <property type="component" value="Chromosome"/>
</dbReference>
<reference evidence="6" key="1">
    <citation type="submission" date="2008-03" db="EMBL/GenBank/DDBJ databases">
        <title>Complete sequence of chromosome of Beijerinckia indica subsp. indica ATCC 9039.</title>
        <authorList>
            <consortium name="US DOE Joint Genome Institute"/>
            <person name="Copeland A."/>
            <person name="Lucas S."/>
            <person name="Lapidus A."/>
            <person name="Glavina del Rio T."/>
            <person name="Dalin E."/>
            <person name="Tice H."/>
            <person name="Bruce D."/>
            <person name="Goodwin L."/>
            <person name="Pitluck S."/>
            <person name="LaButti K."/>
            <person name="Schmutz J."/>
            <person name="Larimer F."/>
            <person name="Land M."/>
            <person name="Hauser L."/>
            <person name="Kyrpides N."/>
            <person name="Mikhailova N."/>
            <person name="Dunfield P.F."/>
            <person name="Dedysh S.N."/>
            <person name="Liesack W."/>
            <person name="Saw J.H."/>
            <person name="Alam M."/>
            <person name="Chen Y."/>
            <person name="Murrell J.C."/>
            <person name="Richardson P."/>
        </authorList>
    </citation>
    <scope>NUCLEOTIDE SEQUENCE [LARGE SCALE GENOMIC DNA]</scope>
    <source>
        <strain evidence="6">ATCC 9039 / DSM 1715 / NCIMB 8712</strain>
    </source>
</reference>
<proteinExistence type="inferred from homology"/>
<evidence type="ECO:0000313" key="5">
    <source>
        <dbReference type="EMBL" id="ACB95166.1"/>
    </source>
</evidence>
<dbReference type="OrthoDB" id="9810005at2"/>
<protein>
    <submittedName>
        <fullName evidence="5">Hydrolase, TatD family</fullName>
    </submittedName>
</protein>
<dbReference type="GO" id="GO:0046872">
    <property type="term" value="F:metal ion binding"/>
    <property type="evidence" value="ECO:0007669"/>
    <property type="project" value="UniProtKB-KW"/>
</dbReference>
<dbReference type="CDD" id="cd01310">
    <property type="entry name" value="TatD_DNAse"/>
    <property type="match status" value="1"/>
</dbReference>
<dbReference type="PIRSF" id="PIRSF005902">
    <property type="entry name" value="DNase_TatD"/>
    <property type="match status" value="1"/>
</dbReference>
<dbReference type="PANTHER" id="PTHR46124:SF2">
    <property type="entry name" value="D-AMINOACYL-TRNA DEACYLASE"/>
    <property type="match status" value="1"/>
</dbReference>
<evidence type="ECO:0000256" key="3">
    <source>
        <dbReference type="ARBA" id="ARBA00022801"/>
    </source>
</evidence>
<dbReference type="GO" id="GO:0004536">
    <property type="term" value="F:DNA nuclease activity"/>
    <property type="evidence" value="ECO:0007669"/>
    <property type="project" value="InterPro"/>
</dbReference>
<dbReference type="eggNOG" id="COG0084">
    <property type="taxonomic scope" value="Bacteria"/>
</dbReference>
<feature type="binding site" evidence="4">
    <location>
        <position position="6"/>
    </location>
    <ligand>
        <name>a divalent metal cation</name>
        <dbReference type="ChEBI" id="CHEBI:60240"/>
        <label>1</label>
    </ligand>
</feature>
<name>B2IB82_BEII9</name>
<sequence length="271" mass="29666">MLIDTHCHLDFPDFAAERDEIVGRARAAGLGRMITISTRIDRFADILAIAETYHDVYCTVGTHPMHAHEEEEVELARLIQLSSHEKCIGIGETGLDYHYDDAPRDLAQRVFRTHIAAARETGLPLVIHSRDADADMADILTEEMGKGAFKALLHCFTSSAQLAETALKLGLSISFSGVLTFKKSDELRAIAREIPMDRLLVETDAPYLAPVPYRGKRNEPAYVAKTAKMLAEVKQVSEQEIASATTANALRLFSKMPPLAAAAGHVDGQAA</sequence>
<dbReference type="NCBIfam" id="TIGR00010">
    <property type="entry name" value="YchF/TatD family DNA exonuclease"/>
    <property type="match status" value="1"/>
</dbReference>
<dbReference type="AlphaFoldDB" id="B2IB82"/>
<evidence type="ECO:0000256" key="2">
    <source>
        <dbReference type="ARBA" id="ARBA00022723"/>
    </source>
</evidence>
<keyword evidence="6" id="KW-1185">Reference proteome</keyword>
<dbReference type="InterPro" id="IPR001130">
    <property type="entry name" value="TatD-like"/>
</dbReference>
<feature type="binding site" evidence="4">
    <location>
        <position position="8"/>
    </location>
    <ligand>
        <name>a divalent metal cation</name>
        <dbReference type="ChEBI" id="CHEBI:60240"/>
        <label>1</label>
    </ligand>
</feature>
<comment type="similarity">
    <text evidence="1">Belongs to the metallo-dependent hydrolases superfamily. TatD-type hydrolase family.</text>
</comment>
<dbReference type="PANTHER" id="PTHR46124">
    <property type="entry name" value="D-AMINOACYL-TRNA DEACYLASE"/>
    <property type="match status" value="1"/>
</dbReference>
<feature type="binding site" evidence="4">
    <location>
        <position position="204"/>
    </location>
    <ligand>
        <name>a divalent metal cation</name>
        <dbReference type="ChEBI" id="CHEBI:60240"/>
        <label>1</label>
    </ligand>
</feature>
<dbReference type="InterPro" id="IPR018228">
    <property type="entry name" value="DNase_TatD-rel_CS"/>
</dbReference>